<reference evidence="1" key="1">
    <citation type="submission" date="2020-03" db="EMBL/GenBank/DDBJ databases">
        <title>The deep terrestrial virosphere.</title>
        <authorList>
            <person name="Holmfeldt K."/>
            <person name="Nilsson E."/>
            <person name="Simone D."/>
            <person name="Lopez-Fernandez M."/>
            <person name="Wu X."/>
            <person name="de Brujin I."/>
            <person name="Lundin D."/>
            <person name="Andersson A."/>
            <person name="Bertilsson S."/>
            <person name="Dopson M."/>
        </authorList>
    </citation>
    <scope>NUCLEOTIDE SEQUENCE</scope>
    <source>
        <strain evidence="1">MM415B05550</strain>
    </source>
</reference>
<dbReference type="AlphaFoldDB" id="A0A6M3LJX9"/>
<proteinExistence type="predicted"/>
<dbReference type="EMBL" id="MT143294">
    <property type="protein sequence ID" value="QJA95200.1"/>
    <property type="molecule type" value="Genomic_DNA"/>
</dbReference>
<dbReference type="SUPFAM" id="SSF52540">
    <property type="entry name" value="P-loop containing nucleoside triphosphate hydrolases"/>
    <property type="match status" value="1"/>
</dbReference>
<protein>
    <submittedName>
        <fullName evidence="1">Putative RecF/RecN/SMC domain contining protein</fullName>
    </submittedName>
</protein>
<evidence type="ECO:0000313" key="1">
    <source>
        <dbReference type="EMBL" id="QJA95200.1"/>
    </source>
</evidence>
<dbReference type="InterPro" id="IPR027417">
    <property type="entry name" value="P-loop_NTPase"/>
</dbReference>
<name>A0A6M3LJX9_9ZZZZ</name>
<organism evidence="1">
    <name type="scientific">viral metagenome</name>
    <dbReference type="NCBI Taxonomy" id="1070528"/>
    <lineage>
        <taxon>unclassified sequences</taxon>
        <taxon>metagenomes</taxon>
        <taxon>organismal metagenomes</taxon>
    </lineage>
</organism>
<sequence>MLAKYNERLLKEKGARDSQLAKIEGLKLKLWRLSRELIHTEEATTIIQEVAKETQGQVKVLLSELVTYCLQYIHGEEGYEFQVEFKERGGGGVDCIFTLKKGGEVFDIFYDAGGGIADIISIGLRLSIFGLSPTSKVILLDEPFRNLSNNYHELAAKCLKEISERLGVQFIIITHSEEFIAHAERVFRFEKEAWEMFTKRQTFTH</sequence>
<accession>A0A6M3LJX9</accession>
<dbReference type="Gene3D" id="3.40.50.300">
    <property type="entry name" value="P-loop containing nucleotide triphosphate hydrolases"/>
    <property type="match status" value="1"/>
</dbReference>
<gene>
    <name evidence="1" type="ORF">MM415B05550_0006</name>
</gene>